<keyword evidence="4" id="KW-0489">Methyltransferase</keyword>
<name>A0ABQ4SWW1_9HYPH</name>
<dbReference type="GO" id="GO:0032259">
    <property type="term" value="P:methylation"/>
    <property type="evidence" value="ECO:0007669"/>
    <property type="project" value="UniProtKB-KW"/>
</dbReference>
<dbReference type="Proteomes" id="UP001055102">
    <property type="component" value="Unassembled WGS sequence"/>
</dbReference>
<feature type="chain" id="PRO_5046891530" evidence="2">
    <location>
        <begin position="37"/>
        <end position="259"/>
    </location>
</feature>
<dbReference type="InterPro" id="IPR041698">
    <property type="entry name" value="Methyltransf_25"/>
</dbReference>
<dbReference type="EMBL" id="BPQR01000027">
    <property type="protein sequence ID" value="GJE06383.1"/>
    <property type="molecule type" value="Genomic_DNA"/>
</dbReference>
<dbReference type="RefSeq" id="WP_238275057.1">
    <property type="nucleotide sequence ID" value="NZ_BPQR01000027.1"/>
</dbReference>
<sequence length="259" mass="27344">MRGPPSVPLSRRAATATALACLLCLTLPGVVPEAAAQTAPADAFPKPDRPVAEIVAPLWSSERERDAADEYGQVARALGIRPGETVADIGAGSGYYTVRLARSVGPGGRVVANDVTPAYLEGLRTRLRGESLDNVQVVEGEPHDPKLAPGSLDAAVLVHMYHEIAQPFGLLWHLAAAMRPGGRIGIVDADDIPSRHGTPPALLRCELSAVGYRETGFARLKDGLSYVAVFEAPAPEARPAPAAIRSCRDEATRAGKRPR</sequence>
<organism evidence="4 5">
    <name type="scientific">Methylobacterium jeotgali</name>
    <dbReference type="NCBI Taxonomy" id="381630"/>
    <lineage>
        <taxon>Bacteria</taxon>
        <taxon>Pseudomonadati</taxon>
        <taxon>Pseudomonadota</taxon>
        <taxon>Alphaproteobacteria</taxon>
        <taxon>Hyphomicrobiales</taxon>
        <taxon>Methylobacteriaceae</taxon>
        <taxon>Methylobacterium</taxon>
    </lineage>
</organism>
<reference evidence="4" key="1">
    <citation type="journal article" date="2021" name="Front. Microbiol.">
        <title>Comprehensive Comparative Genomics and Phenotyping of Methylobacterium Species.</title>
        <authorList>
            <person name="Alessa O."/>
            <person name="Ogura Y."/>
            <person name="Fujitani Y."/>
            <person name="Takami H."/>
            <person name="Hayashi T."/>
            <person name="Sahin N."/>
            <person name="Tani A."/>
        </authorList>
    </citation>
    <scope>NUCLEOTIDE SEQUENCE</scope>
    <source>
        <strain evidence="4">LMG 23639</strain>
    </source>
</reference>
<dbReference type="SUPFAM" id="SSF53335">
    <property type="entry name" value="S-adenosyl-L-methionine-dependent methyltransferases"/>
    <property type="match status" value="1"/>
</dbReference>
<evidence type="ECO:0000256" key="1">
    <source>
        <dbReference type="SAM" id="MobiDB-lite"/>
    </source>
</evidence>
<dbReference type="GO" id="GO:0008168">
    <property type="term" value="F:methyltransferase activity"/>
    <property type="evidence" value="ECO:0007669"/>
    <property type="project" value="UniProtKB-KW"/>
</dbReference>
<proteinExistence type="predicted"/>
<gene>
    <name evidence="4" type="primary">COQ5_2</name>
    <name evidence="4" type="ORF">AOPFMNJM_1699</name>
</gene>
<dbReference type="Gene3D" id="3.40.50.150">
    <property type="entry name" value="Vaccinia Virus protein VP39"/>
    <property type="match status" value="1"/>
</dbReference>
<reference evidence="4" key="2">
    <citation type="submission" date="2021-08" db="EMBL/GenBank/DDBJ databases">
        <authorList>
            <person name="Tani A."/>
            <person name="Ola A."/>
            <person name="Ogura Y."/>
            <person name="Katsura K."/>
            <person name="Hayashi T."/>
        </authorList>
    </citation>
    <scope>NUCLEOTIDE SEQUENCE</scope>
    <source>
        <strain evidence="4">LMG 23639</strain>
    </source>
</reference>
<feature type="region of interest" description="Disordered" evidence="1">
    <location>
        <begin position="239"/>
        <end position="259"/>
    </location>
</feature>
<dbReference type="InterPro" id="IPR029063">
    <property type="entry name" value="SAM-dependent_MTases_sf"/>
</dbReference>
<evidence type="ECO:0000259" key="3">
    <source>
        <dbReference type="Pfam" id="PF13649"/>
    </source>
</evidence>
<evidence type="ECO:0000256" key="2">
    <source>
        <dbReference type="SAM" id="SignalP"/>
    </source>
</evidence>
<keyword evidence="5" id="KW-1185">Reference proteome</keyword>
<dbReference type="Pfam" id="PF13649">
    <property type="entry name" value="Methyltransf_25"/>
    <property type="match status" value="1"/>
</dbReference>
<evidence type="ECO:0000313" key="5">
    <source>
        <dbReference type="Proteomes" id="UP001055102"/>
    </source>
</evidence>
<accession>A0ABQ4SWW1</accession>
<feature type="signal peptide" evidence="2">
    <location>
        <begin position="1"/>
        <end position="36"/>
    </location>
</feature>
<feature type="domain" description="Methyltransferase" evidence="3">
    <location>
        <begin position="86"/>
        <end position="182"/>
    </location>
</feature>
<keyword evidence="2" id="KW-0732">Signal</keyword>
<protein>
    <submittedName>
        <fullName evidence="4">2-methoxy-6-polyprenyl-1,4-benzoquinol methylase, mitochondrial</fullName>
    </submittedName>
</protein>
<comment type="caution">
    <text evidence="4">The sequence shown here is derived from an EMBL/GenBank/DDBJ whole genome shotgun (WGS) entry which is preliminary data.</text>
</comment>
<dbReference type="CDD" id="cd02440">
    <property type="entry name" value="AdoMet_MTases"/>
    <property type="match status" value="1"/>
</dbReference>
<keyword evidence="4" id="KW-0808">Transferase</keyword>
<evidence type="ECO:0000313" key="4">
    <source>
        <dbReference type="EMBL" id="GJE06383.1"/>
    </source>
</evidence>